<name>A0A9P6SX00_9FUNG</name>
<protein>
    <submittedName>
        <fullName evidence="1">Uncharacterized protein</fullName>
    </submittedName>
</protein>
<dbReference type="AlphaFoldDB" id="A0A9P6SX00"/>
<reference evidence="1" key="1">
    <citation type="journal article" date="2020" name="Fungal Divers.">
        <title>Resolving the Mortierellaceae phylogeny through synthesis of multi-gene phylogenetics and phylogenomics.</title>
        <authorList>
            <person name="Vandepol N."/>
            <person name="Liber J."/>
            <person name="Desiro A."/>
            <person name="Na H."/>
            <person name="Kennedy M."/>
            <person name="Barry K."/>
            <person name="Grigoriev I.V."/>
            <person name="Miller A.N."/>
            <person name="O'Donnell K."/>
            <person name="Stajich J.E."/>
            <person name="Bonito G."/>
        </authorList>
    </citation>
    <scope>NUCLEOTIDE SEQUENCE</scope>
    <source>
        <strain evidence="1">NRRL 2769</strain>
    </source>
</reference>
<dbReference type="Proteomes" id="UP000703661">
    <property type="component" value="Unassembled WGS sequence"/>
</dbReference>
<sequence>MTRHAIVRDILANMGDNLTSVTFAYAEISESVVFALLLHKTTLSYITTITDHDENLTERDDIPPASDQFQALGRVLQLVPRSCPKLLVLVLECHEMDMDHVEEDEWICDGLRHLRVRIRGLDSKEKVDKALRLWKEGREKKYSKNKGNEEMTGVEDEEADQTIDSNLAETKEIPIEVRVARYLLTFDDLDRVWLGTGT</sequence>
<proteinExistence type="predicted"/>
<dbReference type="EMBL" id="JAAAID010001658">
    <property type="protein sequence ID" value="KAG0009196.1"/>
    <property type="molecule type" value="Genomic_DNA"/>
</dbReference>
<gene>
    <name evidence="1" type="ORF">BGZ80_002638</name>
</gene>
<dbReference type="OrthoDB" id="2360932at2759"/>
<evidence type="ECO:0000313" key="2">
    <source>
        <dbReference type="Proteomes" id="UP000703661"/>
    </source>
</evidence>
<accession>A0A9P6SX00</accession>
<evidence type="ECO:0000313" key="1">
    <source>
        <dbReference type="EMBL" id="KAG0009196.1"/>
    </source>
</evidence>
<comment type="caution">
    <text evidence="1">The sequence shown here is derived from an EMBL/GenBank/DDBJ whole genome shotgun (WGS) entry which is preliminary data.</text>
</comment>
<organism evidence="1 2">
    <name type="scientific">Entomortierella chlamydospora</name>
    <dbReference type="NCBI Taxonomy" id="101097"/>
    <lineage>
        <taxon>Eukaryota</taxon>
        <taxon>Fungi</taxon>
        <taxon>Fungi incertae sedis</taxon>
        <taxon>Mucoromycota</taxon>
        <taxon>Mortierellomycotina</taxon>
        <taxon>Mortierellomycetes</taxon>
        <taxon>Mortierellales</taxon>
        <taxon>Mortierellaceae</taxon>
        <taxon>Entomortierella</taxon>
    </lineage>
</organism>
<keyword evidence="2" id="KW-1185">Reference proteome</keyword>